<proteinExistence type="predicted"/>
<sequence length="196" mass="21732">MHTYIQQRSTTFRTYTGSGQNQQYPPTPILSGSYFSPNPLNAQLPGFQGGLQSSLSLSQSLPGTFLVSPSSVTSPQGHYGSPSSYTDIPPCFGSPGISSKKQQWIQQSTKNTRMIQSGQFQPSAIAWIFVSNADVFPPNAINFGNESNQSFFICRSFYENQLRVGKVFLTHEGLRAFVICKGKESQVRRIYPENEN</sequence>
<evidence type="ECO:0000256" key="1">
    <source>
        <dbReference type="SAM" id="MobiDB-lite"/>
    </source>
</evidence>
<dbReference type="EMBL" id="ML769429">
    <property type="protein sequence ID" value="KAE9402993.1"/>
    <property type="molecule type" value="Genomic_DNA"/>
</dbReference>
<dbReference type="AlphaFoldDB" id="A0A6A4HYY4"/>
<dbReference type="Proteomes" id="UP000799118">
    <property type="component" value="Unassembled WGS sequence"/>
</dbReference>
<feature type="compositionally biased region" description="Polar residues" evidence="1">
    <location>
        <begin position="1"/>
        <end position="24"/>
    </location>
</feature>
<name>A0A6A4HYY4_9AGAR</name>
<dbReference type="Pfam" id="PF11901">
    <property type="entry name" value="DM9"/>
    <property type="match status" value="1"/>
</dbReference>
<dbReference type="InterPro" id="IPR006616">
    <property type="entry name" value="DM9_repeat"/>
</dbReference>
<accession>A0A6A4HYY4</accession>
<organism evidence="2 3">
    <name type="scientific">Gymnopus androsaceus JB14</name>
    <dbReference type="NCBI Taxonomy" id="1447944"/>
    <lineage>
        <taxon>Eukaryota</taxon>
        <taxon>Fungi</taxon>
        <taxon>Dikarya</taxon>
        <taxon>Basidiomycota</taxon>
        <taxon>Agaricomycotina</taxon>
        <taxon>Agaricomycetes</taxon>
        <taxon>Agaricomycetidae</taxon>
        <taxon>Agaricales</taxon>
        <taxon>Marasmiineae</taxon>
        <taxon>Omphalotaceae</taxon>
        <taxon>Gymnopus</taxon>
    </lineage>
</organism>
<keyword evidence="3" id="KW-1185">Reference proteome</keyword>
<evidence type="ECO:0000313" key="3">
    <source>
        <dbReference type="Proteomes" id="UP000799118"/>
    </source>
</evidence>
<evidence type="ECO:0000313" key="2">
    <source>
        <dbReference type="EMBL" id="KAE9402993.1"/>
    </source>
</evidence>
<feature type="region of interest" description="Disordered" evidence="1">
    <location>
        <begin position="1"/>
        <end position="27"/>
    </location>
</feature>
<gene>
    <name evidence="2" type="ORF">BT96DRAFT_510727</name>
</gene>
<protein>
    <submittedName>
        <fullName evidence="2">Uncharacterized protein</fullName>
    </submittedName>
</protein>
<reference evidence="2" key="1">
    <citation type="journal article" date="2019" name="Environ. Microbiol.">
        <title>Fungal ecological strategies reflected in gene transcription - a case study of two litter decomposers.</title>
        <authorList>
            <person name="Barbi F."/>
            <person name="Kohler A."/>
            <person name="Barry K."/>
            <person name="Baskaran P."/>
            <person name="Daum C."/>
            <person name="Fauchery L."/>
            <person name="Ihrmark K."/>
            <person name="Kuo A."/>
            <person name="LaButti K."/>
            <person name="Lipzen A."/>
            <person name="Morin E."/>
            <person name="Grigoriev I.V."/>
            <person name="Henrissat B."/>
            <person name="Lindahl B."/>
            <person name="Martin F."/>
        </authorList>
    </citation>
    <scope>NUCLEOTIDE SEQUENCE</scope>
    <source>
        <strain evidence="2">JB14</strain>
    </source>
</reference>